<sequence>MKKKCFIWCIGLMAAVAAILSSCGQQKVEYKVTASGDSAEAGIVTVLDYSINVYKDLESNSCGNCVDQPVHLYAGADSEEVTEAIGDVVERADDLWEVVSCEGNTVVLREKEAGTVDSIGMLSAPEGITLTGTVSGRDVPVISGKQQEAEVEFPKNPQRLAAVYGPSYELLTMLGAEDKIVVRADVQTADFPWAEKVFSRINKIPVLNNVHTSVNFEELMKYEPEIVYTFPRENELTQLKKAGVAVLSAETEETLEGVKNQVRNYAATLGKDAEERAEEYCRYFDEKLSWIKERTDKIDEKERPDVYYAGVDILTTYGKHSDIIQVIESAGGNPVSCELNAGNRTQIDYEQLMAWNPDIIFIDHGGMNDGKTAEELKKEIQSKSVYKSLNAVKNQQVYASPSGVFYWDMGIQKILLIMNMAKILHPDEFEDLDMEEEIMIFYEKFFDYSLTREDAEKILNRENP</sequence>
<protein>
    <submittedName>
        <fullName evidence="4">ABC transporter substrate-binding protein</fullName>
    </submittedName>
</protein>
<dbReference type="Proteomes" id="UP000610862">
    <property type="component" value="Unassembled WGS sequence"/>
</dbReference>
<comment type="caution">
    <text evidence="4">The sequence shown here is derived from an EMBL/GenBank/DDBJ whole genome shotgun (WGS) entry which is preliminary data.</text>
</comment>
<feature type="chain" id="PRO_5038467715" evidence="2">
    <location>
        <begin position="25"/>
        <end position="464"/>
    </location>
</feature>
<feature type="signal peptide" evidence="2">
    <location>
        <begin position="1"/>
        <end position="24"/>
    </location>
</feature>
<proteinExistence type="inferred from homology"/>
<comment type="similarity">
    <text evidence="1">Belongs to the bacterial solute-binding protein 8 family.</text>
</comment>
<gene>
    <name evidence="4" type="ORF">H8692_07660</name>
</gene>
<feature type="domain" description="Fe/B12 periplasmic-binding" evidence="3">
    <location>
        <begin position="159"/>
        <end position="428"/>
    </location>
</feature>
<evidence type="ECO:0000313" key="5">
    <source>
        <dbReference type="Proteomes" id="UP000610862"/>
    </source>
</evidence>
<organism evidence="4 5">
    <name type="scientific">Lentihominibacter hominis</name>
    <dbReference type="NCBI Taxonomy" id="2763645"/>
    <lineage>
        <taxon>Bacteria</taxon>
        <taxon>Bacillati</taxon>
        <taxon>Bacillota</taxon>
        <taxon>Clostridia</taxon>
        <taxon>Peptostreptococcales</taxon>
        <taxon>Anaerovoracaceae</taxon>
        <taxon>Lentihominibacter</taxon>
    </lineage>
</organism>
<dbReference type="EMBL" id="JACRTA010000002">
    <property type="protein sequence ID" value="MBC8568629.1"/>
    <property type="molecule type" value="Genomic_DNA"/>
</dbReference>
<dbReference type="AlphaFoldDB" id="A0A926EAB8"/>
<evidence type="ECO:0000256" key="1">
    <source>
        <dbReference type="ARBA" id="ARBA00008814"/>
    </source>
</evidence>
<dbReference type="Gene3D" id="3.40.50.1980">
    <property type="entry name" value="Nitrogenase molybdenum iron protein domain"/>
    <property type="match status" value="2"/>
</dbReference>
<keyword evidence="5" id="KW-1185">Reference proteome</keyword>
<dbReference type="PROSITE" id="PS50983">
    <property type="entry name" value="FE_B12_PBP"/>
    <property type="match status" value="1"/>
</dbReference>
<accession>A0A926EAB8</accession>
<dbReference type="InterPro" id="IPR002491">
    <property type="entry name" value="ABC_transptr_periplasmic_BD"/>
</dbReference>
<dbReference type="PANTHER" id="PTHR30535">
    <property type="entry name" value="VITAMIN B12-BINDING PROTEIN"/>
    <property type="match status" value="1"/>
</dbReference>
<evidence type="ECO:0000259" key="3">
    <source>
        <dbReference type="PROSITE" id="PS50983"/>
    </source>
</evidence>
<dbReference type="SUPFAM" id="SSF53807">
    <property type="entry name" value="Helical backbone' metal receptor"/>
    <property type="match status" value="1"/>
</dbReference>
<dbReference type="PANTHER" id="PTHR30535:SF34">
    <property type="entry name" value="MOLYBDATE-BINDING PROTEIN MOLA"/>
    <property type="match status" value="1"/>
</dbReference>
<keyword evidence="2" id="KW-0732">Signal</keyword>
<reference evidence="4" key="1">
    <citation type="submission" date="2020-08" db="EMBL/GenBank/DDBJ databases">
        <title>Genome public.</title>
        <authorList>
            <person name="Liu C."/>
            <person name="Sun Q."/>
        </authorList>
    </citation>
    <scope>NUCLEOTIDE SEQUENCE</scope>
    <source>
        <strain evidence="4">NSJ-24</strain>
    </source>
</reference>
<dbReference type="RefSeq" id="WP_187525371.1">
    <property type="nucleotide sequence ID" value="NZ_JACRTA010000002.1"/>
</dbReference>
<dbReference type="PROSITE" id="PS51257">
    <property type="entry name" value="PROKAR_LIPOPROTEIN"/>
    <property type="match status" value="1"/>
</dbReference>
<evidence type="ECO:0000313" key="4">
    <source>
        <dbReference type="EMBL" id="MBC8568629.1"/>
    </source>
</evidence>
<dbReference type="Pfam" id="PF01497">
    <property type="entry name" value="Peripla_BP_2"/>
    <property type="match status" value="1"/>
</dbReference>
<dbReference type="InterPro" id="IPR050902">
    <property type="entry name" value="ABC_Transporter_SBP"/>
</dbReference>
<name>A0A926EAB8_9FIRM</name>
<evidence type="ECO:0000256" key="2">
    <source>
        <dbReference type="SAM" id="SignalP"/>
    </source>
</evidence>